<sequence length="74" mass="8471">MSHCASNTHLEVARAQATILFCTQCGPGTNFTDTKALEKHKGREHKYPCSKCNLGFPILRLRFPRRRRARGTRK</sequence>
<accession>A0AAW0FQ92</accession>
<reference evidence="1 2" key="1">
    <citation type="submission" date="2022-09" db="EMBL/GenBank/DDBJ databases">
        <authorList>
            <person name="Palmer J.M."/>
        </authorList>
    </citation>
    <scope>NUCLEOTIDE SEQUENCE [LARGE SCALE GENOMIC DNA]</scope>
    <source>
        <strain evidence="1 2">DSM 7382</strain>
    </source>
</reference>
<comment type="caution">
    <text evidence="1">The sequence shown here is derived from an EMBL/GenBank/DDBJ whole genome shotgun (WGS) entry which is preliminary data.</text>
</comment>
<proteinExistence type="predicted"/>
<protein>
    <recommendedName>
        <fullName evidence="3">C2H2-type domain-containing protein</fullName>
    </recommendedName>
</protein>
<dbReference type="EMBL" id="JASBNA010000030">
    <property type="protein sequence ID" value="KAK7683460.1"/>
    <property type="molecule type" value="Genomic_DNA"/>
</dbReference>
<evidence type="ECO:0000313" key="1">
    <source>
        <dbReference type="EMBL" id="KAK7683460.1"/>
    </source>
</evidence>
<dbReference type="AlphaFoldDB" id="A0AAW0FQ92"/>
<keyword evidence="2" id="KW-1185">Reference proteome</keyword>
<gene>
    <name evidence="1" type="ORF">QCA50_013293</name>
</gene>
<dbReference type="Proteomes" id="UP001385951">
    <property type="component" value="Unassembled WGS sequence"/>
</dbReference>
<evidence type="ECO:0000313" key="2">
    <source>
        <dbReference type="Proteomes" id="UP001385951"/>
    </source>
</evidence>
<name>A0AAW0FQ92_9APHY</name>
<organism evidence="1 2">
    <name type="scientific">Cerrena zonata</name>
    <dbReference type="NCBI Taxonomy" id="2478898"/>
    <lineage>
        <taxon>Eukaryota</taxon>
        <taxon>Fungi</taxon>
        <taxon>Dikarya</taxon>
        <taxon>Basidiomycota</taxon>
        <taxon>Agaricomycotina</taxon>
        <taxon>Agaricomycetes</taxon>
        <taxon>Polyporales</taxon>
        <taxon>Cerrenaceae</taxon>
        <taxon>Cerrena</taxon>
    </lineage>
</organism>
<evidence type="ECO:0008006" key="3">
    <source>
        <dbReference type="Google" id="ProtNLM"/>
    </source>
</evidence>